<dbReference type="EMBL" id="RVVJ01000102">
    <property type="protein sequence ID" value="MML57050.1"/>
    <property type="molecule type" value="Genomic_DNA"/>
</dbReference>
<organism evidence="1">
    <name type="scientific">Salmonella enterica I</name>
    <dbReference type="NCBI Taxonomy" id="59201"/>
    <lineage>
        <taxon>Bacteria</taxon>
        <taxon>Pseudomonadati</taxon>
        <taxon>Pseudomonadota</taxon>
        <taxon>Gammaproteobacteria</taxon>
        <taxon>Enterobacterales</taxon>
        <taxon>Enterobacteriaceae</taxon>
        <taxon>Salmonella</taxon>
    </lineage>
</organism>
<feature type="non-terminal residue" evidence="1">
    <location>
        <position position="287"/>
    </location>
</feature>
<comment type="caution">
    <text evidence="1">The sequence shown here is derived from an EMBL/GenBank/DDBJ whole genome shotgun (WGS) entry which is preliminary data.</text>
</comment>
<sequence>NYTSSKGGGWIFDGATVSKAGNISLQGVGFVNSSVTAGKDLTINNGDDSLTVQNTTLNATTISLSGGSISLTGNSSVNAVNDITLNAPKGGVNINGQSNVSTVNITSTGGNISIEGNGTGFNRDGVLISNALLNASQGGITVTGVADGADYNLRGGVKFTNSVNLTSQSNTINGTHRKGSQIVNFAGVVINPGDYHFKGNTTINAESDNYAGLAFSSSAPRTNITFSDGNFVIDAKNDSTAFNSIGGISIDNWVGTQAKIIITTLNGTLNISGQARNRGGITGVAYG</sequence>
<gene>
    <name evidence="1" type="ORF">D7N80_28245</name>
</gene>
<protein>
    <recommendedName>
        <fullName evidence="2">Autotransporter outer membrane beta-barrel domain-containing protein</fullName>
    </recommendedName>
</protein>
<name>A0A403QQC0_SALET</name>
<dbReference type="Proteomes" id="UP000885348">
    <property type="component" value="Unassembled WGS sequence"/>
</dbReference>
<feature type="non-terminal residue" evidence="1">
    <location>
        <position position="1"/>
    </location>
</feature>
<dbReference type="AlphaFoldDB" id="A0A403QQC0"/>
<evidence type="ECO:0008006" key="2">
    <source>
        <dbReference type="Google" id="ProtNLM"/>
    </source>
</evidence>
<reference evidence="1" key="1">
    <citation type="submission" date="2018-09" db="EMBL/GenBank/DDBJ databases">
        <authorList>
            <person name="Ashton P.M."/>
            <person name="Dallman T."/>
            <person name="Nair S."/>
            <person name="De Pinna E."/>
            <person name="Peters T."/>
            <person name="Grant K."/>
        </authorList>
    </citation>
    <scope>NUCLEOTIDE SEQUENCE [LARGE SCALE GENOMIC DNA]</scope>
    <source>
        <strain evidence="1">598938</strain>
    </source>
</reference>
<accession>A0A403QQC0</accession>
<proteinExistence type="predicted"/>
<evidence type="ECO:0000313" key="1">
    <source>
        <dbReference type="EMBL" id="MML57050.1"/>
    </source>
</evidence>